<name>A0A0N4W6S4_HAEPC</name>
<feature type="transmembrane region" description="Helical" evidence="1">
    <location>
        <begin position="30"/>
        <end position="48"/>
    </location>
</feature>
<protein>
    <submittedName>
        <fullName evidence="4">Neur_chan_memb domain-containing protein</fullName>
    </submittedName>
</protein>
<evidence type="ECO:0000256" key="1">
    <source>
        <dbReference type="SAM" id="Phobius"/>
    </source>
</evidence>
<reference evidence="4" key="1">
    <citation type="submission" date="2017-02" db="UniProtKB">
        <authorList>
            <consortium name="WormBaseParasite"/>
        </authorList>
    </citation>
    <scope>IDENTIFICATION</scope>
</reference>
<dbReference type="WBParaSite" id="HPLM_0000578101-mRNA-1">
    <property type="protein sequence ID" value="HPLM_0000578101-mRNA-1"/>
    <property type="gene ID" value="HPLM_0000578101"/>
</dbReference>
<reference evidence="2 3" key="2">
    <citation type="submission" date="2018-11" db="EMBL/GenBank/DDBJ databases">
        <authorList>
            <consortium name="Pathogen Informatics"/>
        </authorList>
    </citation>
    <scope>NUCLEOTIDE SEQUENCE [LARGE SCALE GENOMIC DNA]</scope>
    <source>
        <strain evidence="2 3">MHpl1</strain>
    </source>
</reference>
<dbReference type="Proteomes" id="UP000268014">
    <property type="component" value="Unassembled WGS sequence"/>
</dbReference>
<accession>A0A0N4W6S4</accession>
<dbReference type="AlphaFoldDB" id="A0A0N4W6S4"/>
<proteinExistence type="predicted"/>
<keyword evidence="3" id="KW-1185">Reference proteome</keyword>
<gene>
    <name evidence="2" type="ORF">HPLM_LOCUS5773</name>
</gene>
<keyword evidence="1" id="KW-0812">Transmembrane</keyword>
<evidence type="ECO:0000313" key="3">
    <source>
        <dbReference type="Proteomes" id="UP000268014"/>
    </source>
</evidence>
<evidence type="ECO:0000313" key="4">
    <source>
        <dbReference type="WBParaSite" id="HPLM_0000578101-mRNA-1"/>
    </source>
</evidence>
<dbReference type="EMBL" id="UZAF01016388">
    <property type="protein sequence ID" value="VDO27054.1"/>
    <property type="molecule type" value="Genomic_DNA"/>
</dbReference>
<keyword evidence="1" id="KW-0472">Membrane</keyword>
<sequence length="81" mass="8949">MLYDWIHNSNTLSTWLDPSGRHQGPARRHLLFLLTLGVITSGLLLGPLNTTLYVNDIALIGKGIEKPQDKLEKRQKGSGVA</sequence>
<keyword evidence="1" id="KW-1133">Transmembrane helix</keyword>
<organism evidence="4">
    <name type="scientific">Haemonchus placei</name>
    <name type="common">Barber's pole worm</name>
    <dbReference type="NCBI Taxonomy" id="6290"/>
    <lineage>
        <taxon>Eukaryota</taxon>
        <taxon>Metazoa</taxon>
        <taxon>Ecdysozoa</taxon>
        <taxon>Nematoda</taxon>
        <taxon>Chromadorea</taxon>
        <taxon>Rhabditida</taxon>
        <taxon>Rhabditina</taxon>
        <taxon>Rhabditomorpha</taxon>
        <taxon>Strongyloidea</taxon>
        <taxon>Trichostrongylidae</taxon>
        <taxon>Haemonchus</taxon>
    </lineage>
</organism>
<evidence type="ECO:0000313" key="2">
    <source>
        <dbReference type="EMBL" id="VDO27054.1"/>
    </source>
</evidence>